<evidence type="ECO:0000256" key="1">
    <source>
        <dbReference type="ARBA" id="ARBA00023015"/>
    </source>
</evidence>
<dbReference type="PANTHER" id="PTHR33204:SF37">
    <property type="entry name" value="HTH-TYPE TRANSCRIPTIONAL REGULATOR YODB"/>
    <property type="match status" value="1"/>
</dbReference>
<protein>
    <submittedName>
        <fullName evidence="5">Winged helix-turn-helix transcriptional regulator</fullName>
    </submittedName>
</protein>
<evidence type="ECO:0000313" key="6">
    <source>
        <dbReference type="Proteomes" id="UP001597506"/>
    </source>
</evidence>
<keyword evidence="3" id="KW-0804">Transcription</keyword>
<organism evidence="5 6">
    <name type="scientific">Bacillus seohaeanensis</name>
    <dbReference type="NCBI Taxonomy" id="284580"/>
    <lineage>
        <taxon>Bacteria</taxon>
        <taxon>Bacillati</taxon>
        <taxon>Bacillota</taxon>
        <taxon>Bacilli</taxon>
        <taxon>Bacillales</taxon>
        <taxon>Bacillaceae</taxon>
        <taxon>Bacillus</taxon>
    </lineage>
</organism>
<dbReference type="PANTHER" id="PTHR33204">
    <property type="entry name" value="TRANSCRIPTIONAL REGULATOR, MARR FAMILY"/>
    <property type="match status" value="1"/>
</dbReference>
<dbReference type="InterPro" id="IPR036390">
    <property type="entry name" value="WH_DNA-bd_sf"/>
</dbReference>
<reference evidence="6" key="1">
    <citation type="journal article" date="2019" name="Int. J. Syst. Evol. Microbiol.">
        <title>The Global Catalogue of Microorganisms (GCM) 10K type strain sequencing project: providing services to taxonomists for standard genome sequencing and annotation.</title>
        <authorList>
            <consortium name="The Broad Institute Genomics Platform"/>
            <consortium name="The Broad Institute Genome Sequencing Center for Infectious Disease"/>
            <person name="Wu L."/>
            <person name="Ma J."/>
        </authorList>
    </citation>
    <scope>NUCLEOTIDE SEQUENCE [LARGE SCALE GENOMIC DNA]</scope>
    <source>
        <strain evidence="6">KCTC 3913</strain>
    </source>
</reference>
<keyword evidence="2" id="KW-0238">DNA-binding</keyword>
<dbReference type="Proteomes" id="UP001597506">
    <property type="component" value="Unassembled WGS sequence"/>
</dbReference>
<name>A0ABW5RWQ3_9BACI</name>
<evidence type="ECO:0000313" key="5">
    <source>
        <dbReference type="EMBL" id="MFD2682012.1"/>
    </source>
</evidence>
<gene>
    <name evidence="5" type="ORF">ACFSUL_14820</name>
</gene>
<dbReference type="InterPro" id="IPR002577">
    <property type="entry name" value="HTH_HxlR"/>
</dbReference>
<keyword evidence="1" id="KW-0805">Transcription regulation</keyword>
<evidence type="ECO:0000259" key="4">
    <source>
        <dbReference type="PROSITE" id="PS51118"/>
    </source>
</evidence>
<accession>A0ABW5RWQ3</accession>
<dbReference type="Pfam" id="PF01638">
    <property type="entry name" value="HxlR"/>
    <property type="match status" value="1"/>
</dbReference>
<dbReference type="PROSITE" id="PS51118">
    <property type="entry name" value="HTH_HXLR"/>
    <property type="match status" value="1"/>
</dbReference>
<dbReference type="Gene3D" id="1.10.10.10">
    <property type="entry name" value="Winged helix-like DNA-binding domain superfamily/Winged helix DNA-binding domain"/>
    <property type="match status" value="1"/>
</dbReference>
<comment type="caution">
    <text evidence="5">The sequence shown here is derived from an EMBL/GenBank/DDBJ whole genome shotgun (WGS) entry which is preliminary data.</text>
</comment>
<proteinExistence type="predicted"/>
<dbReference type="EMBL" id="JBHUMF010000031">
    <property type="protein sequence ID" value="MFD2682012.1"/>
    <property type="molecule type" value="Genomic_DNA"/>
</dbReference>
<dbReference type="InterPro" id="IPR036388">
    <property type="entry name" value="WH-like_DNA-bd_sf"/>
</dbReference>
<feature type="domain" description="HTH hxlR-type" evidence="4">
    <location>
        <begin position="21"/>
        <end position="120"/>
    </location>
</feature>
<dbReference type="SUPFAM" id="SSF46785">
    <property type="entry name" value="Winged helix' DNA-binding domain"/>
    <property type="match status" value="1"/>
</dbReference>
<sequence length="123" mass="14279">MSEREISDCCKNKDKDIASVCDNFHDTIEFIGKRWMGVIIYTLLKGPKRYHEILAEIPGISDRLLTERLRDLEHEGLVVKQTLESSSRKVRYELTPIGKELESVIIAIMKWINAHSNSRNEHK</sequence>
<evidence type="ECO:0000256" key="2">
    <source>
        <dbReference type="ARBA" id="ARBA00023125"/>
    </source>
</evidence>
<evidence type="ECO:0000256" key="3">
    <source>
        <dbReference type="ARBA" id="ARBA00023163"/>
    </source>
</evidence>
<dbReference type="RefSeq" id="WP_377936677.1">
    <property type="nucleotide sequence ID" value="NZ_JBHUMF010000031.1"/>
</dbReference>
<keyword evidence="6" id="KW-1185">Reference proteome</keyword>